<evidence type="ECO:0000313" key="2">
    <source>
        <dbReference type="Proteomes" id="UP000007648"/>
    </source>
</evidence>
<sequence>MTEDHGLSNCDGPIEITKGLKLLISIIAHHIILFNGVQCLFFSFQFDDIWVWDNFSCKFPHRIFKGSREKQHLTILREHPKRQRPIPLDTDTLILMALRGYHYVSFIQNKHLDLLGVNEFQLGAPIQDGARSTNHNLLTDLLASFYC</sequence>
<dbReference type="Ensembl" id="ENSSHAT00000009522.2">
    <property type="protein sequence ID" value="ENSSHAP00000009440.2"/>
    <property type="gene ID" value="ENSSHAG00000008169.2"/>
</dbReference>
<protein>
    <submittedName>
        <fullName evidence="1">Uncharacterized protein</fullName>
    </submittedName>
</protein>
<reference evidence="1" key="2">
    <citation type="submission" date="2025-08" db="UniProtKB">
        <authorList>
            <consortium name="Ensembl"/>
        </authorList>
    </citation>
    <scope>IDENTIFICATION</scope>
</reference>
<proteinExistence type="predicted"/>
<dbReference type="AlphaFoldDB" id="G3W1Y5"/>
<reference evidence="1" key="3">
    <citation type="submission" date="2025-09" db="UniProtKB">
        <authorList>
            <consortium name="Ensembl"/>
        </authorList>
    </citation>
    <scope>IDENTIFICATION</scope>
</reference>
<dbReference type="GeneTree" id="ENSGT01100000265000"/>
<dbReference type="Proteomes" id="UP000007648">
    <property type="component" value="Unassembled WGS sequence"/>
</dbReference>
<keyword evidence="2" id="KW-1185">Reference proteome</keyword>
<dbReference type="InParanoid" id="G3W1Y5"/>
<dbReference type="STRING" id="9305.ENSSHAP00000009440"/>
<dbReference type="HOGENOM" id="CLU_003041_1_0_1"/>
<dbReference type="eggNOG" id="KOG0332">
    <property type="taxonomic scope" value="Eukaryota"/>
</dbReference>
<evidence type="ECO:0000313" key="1">
    <source>
        <dbReference type="Ensembl" id="ENSSHAP00000009440.2"/>
    </source>
</evidence>
<name>G3W1Y5_SARHA</name>
<organism evidence="1 2">
    <name type="scientific">Sarcophilus harrisii</name>
    <name type="common">Tasmanian devil</name>
    <name type="synonym">Sarcophilus laniarius</name>
    <dbReference type="NCBI Taxonomy" id="9305"/>
    <lineage>
        <taxon>Eukaryota</taxon>
        <taxon>Metazoa</taxon>
        <taxon>Chordata</taxon>
        <taxon>Craniata</taxon>
        <taxon>Vertebrata</taxon>
        <taxon>Euteleostomi</taxon>
        <taxon>Mammalia</taxon>
        <taxon>Metatheria</taxon>
        <taxon>Dasyuromorphia</taxon>
        <taxon>Dasyuridae</taxon>
        <taxon>Sarcophilus</taxon>
    </lineage>
</organism>
<reference evidence="1 2" key="1">
    <citation type="journal article" date="2011" name="Proc. Natl. Acad. Sci. U.S.A.">
        <title>Genetic diversity and population structure of the endangered marsupial Sarcophilus harrisii (Tasmanian devil).</title>
        <authorList>
            <person name="Miller W."/>
            <person name="Hayes V.M."/>
            <person name="Ratan A."/>
            <person name="Petersen D.C."/>
            <person name="Wittekindt N.E."/>
            <person name="Miller J."/>
            <person name="Walenz B."/>
            <person name="Knight J."/>
            <person name="Qi J."/>
            <person name="Zhao F."/>
            <person name="Wang Q."/>
            <person name="Bedoya-Reina O.C."/>
            <person name="Katiyar N."/>
            <person name="Tomsho L.P."/>
            <person name="Kasson L.M."/>
            <person name="Hardie R.A."/>
            <person name="Woodbridge P."/>
            <person name="Tindall E.A."/>
            <person name="Bertelsen M.F."/>
            <person name="Dixon D."/>
            <person name="Pyecroft S."/>
            <person name="Helgen K.M."/>
            <person name="Lesk A.M."/>
            <person name="Pringle T.H."/>
            <person name="Patterson N."/>
            <person name="Zhang Y."/>
            <person name="Kreiss A."/>
            <person name="Woods G.M."/>
            <person name="Jones M.E."/>
            <person name="Schuster S.C."/>
        </authorList>
    </citation>
    <scope>NUCLEOTIDE SEQUENCE [LARGE SCALE GENOMIC DNA]</scope>
</reference>
<accession>G3W1Y5</accession>